<comment type="subcellular location">
    <subcellularLocation>
        <location evidence="11">Cytoplasm</location>
    </subcellularLocation>
</comment>
<name>A0A7S7M9L6_9ACTN</name>
<dbReference type="EC" id="4.3.2.10" evidence="11"/>
<dbReference type="Gene3D" id="3.40.50.880">
    <property type="match status" value="1"/>
</dbReference>
<accession>A0A7S7M9L6</accession>
<evidence type="ECO:0000256" key="3">
    <source>
        <dbReference type="ARBA" id="ARBA00022605"/>
    </source>
</evidence>
<dbReference type="NCBIfam" id="TIGR01855">
    <property type="entry name" value="IMP_synth_hisH"/>
    <property type="match status" value="1"/>
</dbReference>
<evidence type="ECO:0000256" key="11">
    <source>
        <dbReference type="HAMAP-Rule" id="MF_00278"/>
    </source>
</evidence>
<dbReference type="UniPathway" id="UPA00031">
    <property type="reaction ID" value="UER00010"/>
</dbReference>
<dbReference type="GO" id="GO:0000107">
    <property type="term" value="F:imidazoleglycerol-phosphate synthase activity"/>
    <property type="evidence" value="ECO:0007669"/>
    <property type="project" value="UniProtKB-UniRule"/>
</dbReference>
<feature type="active site" description="Nucleophile" evidence="11 12">
    <location>
        <position position="84"/>
    </location>
</feature>
<dbReference type="PANTHER" id="PTHR42701:SF1">
    <property type="entry name" value="IMIDAZOLE GLYCEROL PHOSPHATE SYNTHASE SUBUNIT HISH"/>
    <property type="match status" value="1"/>
</dbReference>
<dbReference type="HAMAP" id="MF_00278">
    <property type="entry name" value="HisH"/>
    <property type="match status" value="1"/>
</dbReference>
<dbReference type="GO" id="GO:0000105">
    <property type="term" value="P:L-histidine biosynthetic process"/>
    <property type="evidence" value="ECO:0007669"/>
    <property type="project" value="UniProtKB-UniRule"/>
</dbReference>
<keyword evidence="5 11" id="KW-0315">Glutamine amidotransferase</keyword>
<dbReference type="GO" id="GO:0004359">
    <property type="term" value="F:glutaminase activity"/>
    <property type="evidence" value="ECO:0007669"/>
    <property type="project" value="UniProtKB-EC"/>
</dbReference>
<evidence type="ECO:0000256" key="1">
    <source>
        <dbReference type="ARBA" id="ARBA00005091"/>
    </source>
</evidence>
<keyword evidence="6 11" id="KW-0368">Histidine biosynthesis</keyword>
<feature type="domain" description="Glutamine amidotransferase" evidence="13">
    <location>
        <begin position="8"/>
        <end position="210"/>
    </location>
</feature>
<dbReference type="PROSITE" id="PS51273">
    <property type="entry name" value="GATASE_TYPE_1"/>
    <property type="match status" value="1"/>
</dbReference>
<comment type="catalytic activity">
    <reaction evidence="10 11">
        <text>L-glutamine + H2O = L-glutamate + NH4(+)</text>
        <dbReference type="Rhea" id="RHEA:15889"/>
        <dbReference type="ChEBI" id="CHEBI:15377"/>
        <dbReference type="ChEBI" id="CHEBI:28938"/>
        <dbReference type="ChEBI" id="CHEBI:29985"/>
        <dbReference type="ChEBI" id="CHEBI:58359"/>
        <dbReference type="EC" id="3.5.1.2"/>
    </reaction>
</comment>
<organism evidence="14 15">
    <name type="scientific">Thermophilibacter immobilis</name>
    <dbReference type="NCBI Taxonomy" id="2779519"/>
    <lineage>
        <taxon>Bacteria</taxon>
        <taxon>Bacillati</taxon>
        <taxon>Actinomycetota</taxon>
        <taxon>Coriobacteriia</taxon>
        <taxon>Coriobacteriales</taxon>
        <taxon>Atopobiaceae</taxon>
        <taxon>Thermophilibacter</taxon>
    </lineage>
</organism>
<evidence type="ECO:0000256" key="4">
    <source>
        <dbReference type="ARBA" id="ARBA00022801"/>
    </source>
</evidence>
<comment type="catalytic activity">
    <reaction evidence="9 11">
        <text>5-[(5-phospho-1-deoxy-D-ribulos-1-ylimino)methylamino]-1-(5-phospho-beta-D-ribosyl)imidazole-4-carboxamide + L-glutamine = D-erythro-1-(imidazol-4-yl)glycerol 3-phosphate + 5-amino-1-(5-phospho-beta-D-ribosyl)imidazole-4-carboxamide + L-glutamate + H(+)</text>
        <dbReference type="Rhea" id="RHEA:24793"/>
        <dbReference type="ChEBI" id="CHEBI:15378"/>
        <dbReference type="ChEBI" id="CHEBI:29985"/>
        <dbReference type="ChEBI" id="CHEBI:58278"/>
        <dbReference type="ChEBI" id="CHEBI:58359"/>
        <dbReference type="ChEBI" id="CHEBI:58475"/>
        <dbReference type="ChEBI" id="CHEBI:58525"/>
        <dbReference type="EC" id="4.3.2.10"/>
    </reaction>
</comment>
<dbReference type="Proteomes" id="UP000593735">
    <property type="component" value="Chromosome"/>
</dbReference>
<dbReference type="PANTHER" id="PTHR42701">
    <property type="entry name" value="IMIDAZOLE GLYCEROL PHOSPHATE SYNTHASE SUBUNIT HISH"/>
    <property type="match status" value="1"/>
</dbReference>
<keyword evidence="7 11" id="KW-0456">Lyase</keyword>
<keyword evidence="3 11" id="KW-0028">Amino-acid biosynthesis</keyword>
<feature type="active site" evidence="11 12">
    <location>
        <position position="195"/>
    </location>
</feature>
<evidence type="ECO:0000313" key="15">
    <source>
        <dbReference type="Proteomes" id="UP000593735"/>
    </source>
</evidence>
<dbReference type="CDD" id="cd01748">
    <property type="entry name" value="GATase1_IGP_Synthase"/>
    <property type="match status" value="1"/>
</dbReference>
<dbReference type="RefSeq" id="WP_194372436.1">
    <property type="nucleotide sequence ID" value="NZ_CP063767.1"/>
</dbReference>
<evidence type="ECO:0000256" key="7">
    <source>
        <dbReference type="ARBA" id="ARBA00023239"/>
    </source>
</evidence>
<evidence type="ECO:0000256" key="10">
    <source>
        <dbReference type="ARBA" id="ARBA00049534"/>
    </source>
</evidence>
<dbReference type="AlphaFoldDB" id="A0A7S7M9L6"/>
<protein>
    <recommendedName>
        <fullName evidence="11">Imidazole glycerol phosphate synthase subunit HisH</fullName>
        <ecNumber evidence="11">4.3.2.10</ecNumber>
    </recommendedName>
    <alternativeName>
        <fullName evidence="11">IGP synthase glutaminase subunit</fullName>
        <ecNumber evidence="11">3.5.1.2</ecNumber>
    </alternativeName>
    <alternativeName>
        <fullName evidence="11">IGP synthase subunit HisH</fullName>
    </alternativeName>
    <alternativeName>
        <fullName evidence="11">ImGP synthase subunit HisH</fullName>
        <shortName evidence="11">IGPS subunit HisH</shortName>
    </alternativeName>
</protein>
<proteinExistence type="inferred from homology"/>
<reference evidence="14 15" key="1">
    <citation type="submission" date="2020-10" db="EMBL/GenBank/DDBJ databases">
        <title>Olsenella immobilis sp.nov., isolated from the mud in a fermentation cellar used for the production of Chinese strong-flavoured liquor.</title>
        <authorList>
            <person name="Lu L."/>
        </authorList>
    </citation>
    <scope>NUCLEOTIDE SEQUENCE [LARGE SCALE GENOMIC DNA]</scope>
    <source>
        <strain evidence="14 15">LZLJ-2</strain>
    </source>
</reference>
<gene>
    <name evidence="11 14" type="primary">hisH</name>
    <name evidence="14" type="ORF">INP52_03475</name>
</gene>
<sequence length="221" mass="23394">MADGGRIVVVDYHKGNLLSVARGLAEAGATAEVTDDTARIRAAAGVVLPGVGSFEDAMGYVRASGQDEALLDVMRAGVPFLGICLGLHLIFERGSECSPGTEWVRGLGLLPGSVTRLDAGRLKVPHVGWDQIHLTEHGRACPLFEGVPEGANVYFTHSFALAGDVGAAVVTARTHYARSFASAVWEDNVYGVQFHPEKSSAAGLKILSNFAGIVREREVRP</sequence>
<dbReference type="Pfam" id="PF00117">
    <property type="entry name" value="GATase"/>
    <property type="match status" value="1"/>
</dbReference>
<keyword evidence="11" id="KW-0963">Cytoplasm</keyword>
<dbReference type="KEGG" id="tio:INP52_03475"/>
<evidence type="ECO:0000313" key="14">
    <source>
        <dbReference type="EMBL" id="QOY61270.1"/>
    </source>
</evidence>
<evidence type="ECO:0000256" key="12">
    <source>
        <dbReference type="PIRSR" id="PIRSR000495-1"/>
    </source>
</evidence>
<dbReference type="EMBL" id="CP063767">
    <property type="protein sequence ID" value="QOY61270.1"/>
    <property type="molecule type" value="Genomic_DNA"/>
</dbReference>
<evidence type="ECO:0000256" key="5">
    <source>
        <dbReference type="ARBA" id="ARBA00022962"/>
    </source>
</evidence>
<dbReference type="SUPFAM" id="SSF52317">
    <property type="entry name" value="Class I glutamine amidotransferase-like"/>
    <property type="match status" value="1"/>
</dbReference>
<evidence type="ECO:0000256" key="9">
    <source>
        <dbReference type="ARBA" id="ARBA00047838"/>
    </source>
</evidence>
<evidence type="ECO:0000256" key="8">
    <source>
        <dbReference type="ARBA" id="ARBA00025299"/>
    </source>
</evidence>
<dbReference type="GO" id="GO:0016829">
    <property type="term" value="F:lyase activity"/>
    <property type="evidence" value="ECO:0007669"/>
    <property type="project" value="UniProtKB-KW"/>
</dbReference>
<comment type="subunit">
    <text evidence="2 11">Heterodimer of HisH and HisF.</text>
</comment>
<dbReference type="EC" id="3.5.1.2" evidence="11"/>
<dbReference type="InterPro" id="IPR017926">
    <property type="entry name" value="GATASE"/>
</dbReference>
<comment type="pathway">
    <text evidence="1 11">Amino-acid biosynthesis; L-histidine biosynthesis; L-histidine from 5-phospho-alpha-D-ribose 1-diphosphate: step 5/9.</text>
</comment>
<dbReference type="InterPro" id="IPR029062">
    <property type="entry name" value="Class_I_gatase-like"/>
</dbReference>
<evidence type="ECO:0000256" key="6">
    <source>
        <dbReference type="ARBA" id="ARBA00023102"/>
    </source>
</evidence>
<keyword evidence="15" id="KW-1185">Reference proteome</keyword>
<evidence type="ECO:0000259" key="13">
    <source>
        <dbReference type="Pfam" id="PF00117"/>
    </source>
</evidence>
<feature type="active site" evidence="11 12">
    <location>
        <position position="197"/>
    </location>
</feature>
<dbReference type="GO" id="GO:0005737">
    <property type="term" value="C:cytoplasm"/>
    <property type="evidence" value="ECO:0007669"/>
    <property type="project" value="UniProtKB-SubCell"/>
</dbReference>
<dbReference type="PIRSF" id="PIRSF000495">
    <property type="entry name" value="Amidotransf_hisH"/>
    <property type="match status" value="1"/>
</dbReference>
<dbReference type="InterPro" id="IPR010139">
    <property type="entry name" value="Imidazole-glycPsynth_HisH"/>
</dbReference>
<keyword evidence="4 11" id="KW-0378">Hydrolase</keyword>
<evidence type="ECO:0000256" key="2">
    <source>
        <dbReference type="ARBA" id="ARBA00011152"/>
    </source>
</evidence>
<comment type="function">
    <text evidence="8 11">IGPS catalyzes the conversion of PRFAR and glutamine to IGP, AICAR and glutamate. The HisH subunit catalyzes the hydrolysis of glutamine to glutamate and ammonia as part of the synthesis of IGP and AICAR. The resulting ammonia molecule is channeled to the active site of HisF.</text>
</comment>